<evidence type="ECO:0000256" key="14">
    <source>
        <dbReference type="PIRSR" id="PIRSR000495-1"/>
    </source>
</evidence>
<dbReference type="HAMAP" id="MF_00278">
    <property type="entry name" value="HisH"/>
    <property type="match status" value="1"/>
</dbReference>
<evidence type="ECO:0000256" key="10">
    <source>
        <dbReference type="ARBA" id="ARBA00025299"/>
    </source>
</evidence>
<evidence type="ECO:0000256" key="13">
    <source>
        <dbReference type="HAMAP-Rule" id="MF_00278"/>
    </source>
</evidence>
<organism evidence="16 17">
    <name type="scientific">Buchnera aphidicola</name>
    <name type="common">Therioaphis trifolii</name>
    <dbReference type="NCBI Taxonomy" id="1241884"/>
    <lineage>
        <taxon>Bacteria</taxon>
        <taxon>Pseudomonadati</taxon>
        <taxon>Pseudomonadota</taxon>
        <taxon>Gammaproteobacteria</taxon>
        <taxon>Enterobacterales</taxon>
        <taxon>Erwiniaceae</taxon>
        <taxon>Buchnera</taxon>
    </lineage>
</organism>
<dbReference type="UniPathway" id="UPA00031">
    <property type="reaction ID" value="UER00010"/>
</dbReference>
<comment type="subunit">
    <text evidence="3 13">Heterodimer of HisH and HisF.</text>
</comment>
<gene>
    <name evidence="13 16" type="primary">hisH</name>
    <name evidence="16" type="ORF">D9V81_00410</name>
</gene>
<protein>
    <recommendedName>
        <fullName evidence="13">Imidazole glycerol phosphate synthase subunit HisH</fullName>
        <ecNumber evidence="13">4.3.2.10</ecNumber>
    </recommendedName>
    <alternativeName>
        <fullName evidence="13">IGP synthase glutaminase subunit</fullName>
        <ecNumber evidence="13">3.5.1.2</ecNumber>
    </alternativeName>
    <alternativeName>
        <fullName evidence="13">IGP synthase subunit HisH</fullName>
    </alternativeName>
    <alternativeName>
        <fullName evidence="13">ImGP synthase subunit HisH</fullName>
        <shortName evidence="13">IGPS subunit HisH</shortName>
    </alternativeName>
</protein>
<dbReference type="InterPro" id="IPR017926">
    <property type="entry name" value="GATASE"/>
</dbReference>
<keyword evidence="8 13" id="KW-0368">Histidine biosynthesis</keyword>
<dbReference type="PROSITE" id="PS51273">
    <property type="entry name" value="GATASE_TYPE_1"/>
    <property type="match status" value="1"/>
</dbReference>
<sequence length="196" mass="21735">MNIVILDTNCSNLLSVKLSIKKLGYHPIISSDVNIISHADKLLIPGVGSASEIITQLSKKKLINVIKNISCPTLGICLGMQLLSSFSSESHGVKMIGIIDVPVQLLDSKELPLPHTGWNQITITKSNPLFKDINSGSWFYFIHSYAFPINEYTIANSFYNVYFSSAIQKNNFFGVQFHPEKSGLLGSKLLLNFLEM</sequence>
<dbReference type="GO" id="GO:0016829">
    <property type="term" value="F:lyase activity"/>
    <property type="evidence" value="ECO:0007669"/>
    <property type="project" value="UniProtKB-KW"/>
</dbReference>
<comment type="pathway">
    <text evidence="2 13">Amino-acid biosynthesis; L-histidine biosynthesis; L-histidine from 5-phospho-alpha-D-ribose 1-diphosphate: step 5/9.</text>
</comment>
<evidence type="ECO:0000256" key="6">
    <source>
        <dbReference type="ARBA" id="ARBA00022801"/>
    </source>
</evidence>
<reference evidence="16 17" key="1">
    <citation type="submission" date="2018-10" db="EMBL/GenBank/DDBJ databases">
        <title>Comparative functional genomics of the obligate endosymbiont Buchnera aphidicola.</title>
        <authorList>
            <person name="Chong R.A."/>
        </authorList>
    </citation>
    <scope>NUCLEOTIDE SEQUENCE [LARGE SCALE GENOMIC DNA]</scope>
    <source>
        <strain evidence="16 17">Tma</strain>
    </source>
</reference>
<keyword evidence="9 13" id="KW-0456">Lyase</keyword>
<dbReference type="Proteomes" id="UP000298603">
    <property type="component" value="Chromosome"/>
</dbReference>
<evidence type="ECO:0000256" key="12">
    <source>
        <dbReference type="ARBA" id="ARBA00049534"/>
    </source>
</evidence>
<dbReference type="SUPFAM" id="SSF52317">
    <property type="entry name" value="Class I glutamine amidotransferase-like"/>
    <property type="match status" value="1"/>
</dbReference>
<dbReference type="AlphaFoldDB" id="A0A4D6YPE4"/>
<dbReference type="RefSeq" id="WP_158349351.1">
    <property type="nucleotide sequence ID" value="NZ_CP032996.1"/>
</dbReference>
<evidence type="ECO:0000256" key="7">
    <source>
        <dbReference type="ARBA" id="ARBA00022962"/>
    </source>
</evidence>
<dbReference type="PANTHER" id="PTHR42701:SF1">
    <property type="entry name" value="IMIDAZOLE GLYCEROL PHOSPHATE SYNTHASE SUBUNIT HISH"/>
    <property type="match status" value="1"/>
</dbReference>
<evidence type="ECO:0000256" key="1">
    <source>
        <dbReference type="ARBA" id="ARBA00004496"/>
    </source>
</evidence>
<comment type="function">
    <text evidence="10 13">IGPS catalyzes the conversion of PRFAR and glutamine to IGP, AICAR and glutamate. The HisH subunit catalyzes the hydrolysis of glutamine to glutamate and ammonia as part of the synthesis of IGP and AICAR. The resulting ammonia molecule is channeled to the active site of HisF.</text>
</comment>
<dbReference type="Pfam" id="PF00117">
    <property type="entry name" value="GATase"/>
    <property type="match status" value="1"/>
</dbReference>
<feature type="domain" description="Glutamine amidotransferase" evidence="15">
    <location>
        <begin position="33"/>
        <end position="193"/>
    </location>
</feature>
<comment type="catalytic activity">
    <reaction evidence="11 13">
        <text>5-[(5-phospho-1-deoxy-D-ribulos-1-ylimino)methylamino]-1-(5-phospho-beta-D-ribosyl)imidazole-4-carboxamide + L-glutamine = D-erythro-1-(imidazol-4-yl)glycerol 3-phosphate + 5-amino-1-(5-phospho-beta-D-ribosyl)imidazole-4-carboxamide + L-glutamate + H(+)</text>
        <dbReference type="Rhea" id="RHEA:24793"/>
        <dbReference type="ChEBI" id="CHEBI:15378"/>
        <dbReference type="ChEBI" id="CHEBI:29985"/>
        <dbReference type="ChEBI" id="CHEBI:58278"/>
        <dbReference type="ChEBI" id="CHEBI:58359"/>
        <dbReference type="ChEBI" id="CHEBI:58475"/>
        <dbReference type="ChEBI" id="CHEBI:58525"/>
        <dbReference type="EC" id="4.3.2.10"/>
    </reaction>
</comment>
<dbReference type="EMBL" id="CP032996">
    <property type="protein sequence ID" value="QCI27085.1"/>
    <property type="molecule type" value="Genomic_DNA"/>
</dbReference>
<feature type="active site" evidence="13 14">
    <location>
        <position position="180"/>
    </location>
</feature>
<accession>A0A4D6YPE4</accession>
<dbReference type="InterPro" id="IPR010139">
    <property type="entry name" value="Imidazole-glycPsynth_HisH"/>
</dbReference>
<evidence type="ECO:0000313" key="17">
    <source>
        <dbReference type="Proteomes" id="UP000298603"/>
    </source>
</evidence>
<dbReference type="PIRSF" id="PIRSF000495">
    <property type="entry name" value="Amidotransf_hisH"/>
    <property type="match status" value="1"/>
</dbReference>
<dbReference type="GO" id="GO:0000107">
    <property type="term" value="F:imidazoleglycerol-phosphate synthase activity"/>
    <property type="evidence" value="ECO:0007669"/>
    <property type="project" value="UniProtKB-UniRule"/>
</dbReference>
<keyword evidence="4 13" id="KW-0963">Cytoplasm</keyword>
<dbReference type="FunFam" id="3.40.50.880:FF:000009">
    <property type="entry name" value="Imidazole glycerol phosphate synthase subunit HisH"/>
    <property type="match status" value="1"/>
</dbReference>
<comment type="subcellular location">
    <subcellularLocation>
        <location evidence="1 13">Cytoplasm</location>
    </subcellularLocation>
</comment>
<dbReference type="NCBIfam" id="TIGR01855">
    <property type="entry name" value="IMP_synth_hisH"/>
    <property type="match status" value="1"/>
</dbReference>
<dbReference type="GO" id="GO:0000105">
    <property type="term" value="P:L-histidine biosynthetic process"/>
    <property type="evidence" value="ECO:0007669"/>
    <property type="project" value="UniProtKB-UniRule"/>
</dbReference>
<dbReference type="EC" id="3.5.1.2" evidence="13"/>
<keyword evidence="7 13" id="KW-0315">Glutamine amidotransferase</keyword>
<evidence type="ECO:0000256" key="3">
    <source>
        <dbReference type="ARBA" id="ARBA00011152"/>
    </source>
</evidence>
<dbReference type="GO" id="GO:0005737">
    <property type="term" value="C:cytoplasm"/>
    <property type="evidence" value="ECO:0007669"/>
    <property type="project" value="UniProtKB-SubCell"/>
</dbReference>
<keyword evidence="6 13" id="KW-0378">Hydrolase</keyword>
<keyword evidence="17" id="KW-1185">Reference proteome</keyword>
<name>A0A4D6YPE4_9GAMM</name>
<dbReference type="EC" id="4.3.2.10" evidence="13"/>
<feature type="active site" description="Nucleophile" evidence="13 14">
    <location>
        <position position="77"/>
    </location>
</feature>
<dbReference type="OrthoDB" id="9807137at2"/>
<dbReference type="PANTHER" id="PTHR42701">
    <property type="entry name" value="IMIDAZOLE GLYCEROL PHOSPHATE SYNTHASE SUBUNIT HISH"/>
    <property type="match status" value="1"/>
</dbReference>
<evidence type="ECO:0000256" key="9">
    <source>
        <dbReference type="ARBA" id="ARBA00023239"/>
    </source>
</evidence>
<proteinExistence type="inferred from homology"/>
<evidence type="ECO:0000313" key="16">
    <source>
        <dbReference type="EMBL" id="QCI27085.1"/>
    </source>
</evidence>
<evidence type="ECO:0000256" key="5">
    <source>
        <dbReference type="ARBA" id="ARBA00022605"/>
    </source>
</evidence>
<dbReference type="InterPro" id="IPR029062">
    <property type="entry name" value="Class_I_gatase-like"/>
</dbReference>
<dbReference type="GO" id="GO:0004359">
    <property type="term" value="F:glutaminase activity"/>
    <property type="evidence" value="ECO:0007669"/>
    <property type="project" value="UniProtKB-EC"/>
</dbReference>
<keyword evidence="5 13" id="KW-0028">Amino-acid biosynthesis</keyword>
<evidence type="ECO:0000256" key="11">
    <source>
        <dbReference type="ARBA" id="ARBA00047838"/>
    </source>
</evidence>
<evidence type="ECO:0000256" key="4">
    <source>
        <dbReference type="ARBA" id="ARBA00022490"/>
    </source>
</evidence>
<evidence type="ECO:0000256" key="8">
    <source>
        <dbReference type="ARBA" id="ARBA00023102"/>
    </source>
</evidence>
<comment type="catalytic activity">
    <reaction evidence="12 13">
        <text>L-glutamine + H2O = L-glutamate + NH4(+)</text>
        <dbReference type="Rhea" id="RHEA:15889"/>
        <dbReference type="ChEBI" id="CHEBI:15377"/>
        <dbReference type="ChEBI" id="CHEBI:28938"/>
        <dbReference type="ChEBI" id="CHEBI:29985"/>
        <dbReference type="ChEBI" id="CHEBI:58359"/>
        <dbReference type="EC" id="3.5.1.2"/>
    </reaction>
</comment>
<evidence type="ECO:0000256" key="2">
    <source>
        <dbReference type="ARBA" id="ARBA00005091"/>
    </source>
</evidence>
<evidence type="ECO:0000259" key="15">
    <source>
        <dbReference type="Pfam" id="PF00117"/>
    </source>
</evidence>
<dbReference type="Gene3D" id="3.40.50.880">
    <property type="match status" value="1"/>
</dbReference>
<feature type="active site" evidence="13 14">
    <location>
        <position position="178"/>
    </location>
</feature>